<accession>A0A1L8SXY4</accession>
<comment type="similarity">
    <text evidence="1">Belongs to the UPF0398 family.</text>
</comment>
<dbReference type="NCBIfam" id="NF010181">
    <property type="entry name" value="PRK13660.1"/>
    <property type="match status" value="1"/>
</dbReference>
<dbReference type="AlphaFoldDB" id="A0A1L8SXY4"/>
<reference evidence="2 3" key="1">
    <citation type="submission" date="2014-12" db="EMBL/GenBank/DDBJ databases">
        <title>Draft genome sequences of 29 type strains of Enterococci.</title>
        <authorList>
            <person name="Zhong Z."/>
            <person name="Sun Z."/>
            <person name="Liu W."/>
            <person name="Zhang W."/>
            <person name="Zhang H."/>
        </authorList>
    </citation>
    <scope>NUCLEOTIDE SEQUENCE [LARGE SCALE GENOMIC DNA]</scope>
    <source>
        <strain evidence="2 3">DSM 22802</strain>
    </source>
</reference>
<proteinExistence type="inferred from homology"/>
<dbReference type="STRING" id="319970.RV00_GL001364"/>
<name>A0A1L8SXY4_9ENTE</name>
<dbReference type="SUPFAM" id="SSF102405">
    <property type="entry name" value="MCP/YpsA-like"/>
    <property type="match status" value="1"/>
</dbReference>
<dbReference type="RefSeq" id="WP_071861332.1">
    <property type="nucleotide sequence ID" value="NZ_JBHLVS010000012.1"/>
</dbReference>
<dbReference type="PANTHER" id="PTHR38440:SF1">
    <property type="entry name" value="UPF0398 PROTEIN SPR0331"/>
    <property type="match status" value="1"/>
</dbReference>
<keyword evidence="3" id="KW-1185">Reference proteome</keyword>
<evidence type="ECO:0000313" key="3">
    <source>
        <dbReference type="Proteomes" id="UP000183700"/>
    </source>
</evidence>
<dbReference type="InterPro" id="IPR010697">
    <property type="entry name" value="YspA"/>
</dbReference>
<protein>
    <recommendedName>
        <fullName evidence="1">UPF0398 protein RV00_GL001364</fullName>
    </recommendedName>
</protein>
<comment type="caution">
    <text evidence="2">The sequence shown here is derived from an EMBL/GenBank/DDBJ whole genome shotgun (WGS) entry which is preliminary data.</text>
</comment>
<dbReference type="Proteomes" id="UP000183700">
    <property type="component" value="Unassembled WGS sequence"/>
</dbReference>
<dbReference type="Pfam" id="PF06908">
    <property type="entry name" value="YpsA"/>
    <property type="match status" value="1"/>
</dbReference>
<dbReference type="HAMAP" id="MF_01575">
    <property type="entry name" value="UPF0398"/>
    <property type="match status" value="1"/>
</dbReference>
<evidence type="ECO:0000313" key="2">
    <source>
        <dbReference type="EMBL" id="OJG36919.1"/>
    </source>
</evidence>
<gene>
    <name evidence="2" type="ORF">RV00_GL001364</name>
</gene>
<dbReference type="EMBL" id="JXKM01000002">
    <property type="protein sequence ID" value="OJG36919.1"/>
    <property type="molecule type" value="Genomic_DNA"/>
</dbReference>
<evidence type="ECO:0000256" key="1">
    <source>
        <dbReference type="HAMAP-Rule" id="MF_01575"/>
    </source>
</evidence>
<dbReference type="OrthoDB" id="2301957at2"/>
<dbReference type="PIRSF" id="PIRSF021290">
    <property type="entry name" value="DUF1273"/>
    <property type="match status" value="1"/>
</dbReference>
<dbReference type="PANTHER" id="PTHR38440">
    <property type="entry name" value="UPF0398 PROTEIN YPSA"/>
    <property type="match status" value="1"/>
</dbReference>
<dbReference type="Gene3D" id="3.40.50.450">
    <property type="match status" value="1"/>
</dbReference>
<organism evidence="2 3">
    <name type="scientific">Enterococcus devriesei</name>
    <dbReference type="NCBI Taxonomy" id="319970"/>
    <lineage>
        <taxon>Bacteria</taxon>
        <taxon>Bacillati</taxon>
        <taxon>Bacillota</taxon>
        <taxon>Bacilli</taxon>
        <taxon>Lactobacillales</taxon>
        <taxon>Enterococcaceae</taxon>
        <taxon>Enterococcus</taxon>
    </lineage>
</organism>
<sequence>MNETIKRLYVTGYQSYELGIFNEKDPRVQVIKNVLKRELTALIENGLEWVMISGSLGTEAWTGQVVNELKVDYPELRLAIIFPFENFGSNWKEQNQLILSELVQRADFVESVSHQPYQNPGQFKNHVSFLLEHTDAALVVYDTEYPGKSKFFLGDVEKYQLKNSYDLLTITMDDLENSSELGDSV</sequence>